<dbReference type="EMBL" id="MHWW01000003">
    <property type="protein sequence ID" value="OHB16175.1"/>
    <property type="molecule type" value="Genomic_DNA"/>
</dbReference>
<dbReference type="Gene3D" id="3.40.5.10">
    <property type="entry name" value="Ribosomal protein L9, N-terminal domain"/>
    <property type="match status" value="1"/>
</dbReference>
<dbReference type="GO" id="GO:0003735">
    <property type="term" value="F:structural constituent of ribosome"/>
    <property type="evidence" value="ECO:0007669"/>
    <property type="project" value="InterPro"/>
</dbReference>
<keyword evidence="5" id="KW-0687">Ribonucleoprotein</keyword>
<dbReference type="SUPFAM" id="SSF55653">
    <property type="entry name" value="Ribosomal protein L9 C-domain"/>
    <property type="match status" value="1"/>
</dbReference>
<keyword evidence="3" id="KW-0694">RNA-binding</keyword>
<dbReference type="Pfam" id="PF03948">
    <property type="entry name" value="Ribosomal_L9_C"/>
    <property type="match status" value="1"/>
</dbReference>
<dbReference type="InterPro" id="IPR009027">
    <property type="entry name" value="Ribosomal_bL9/RNase_H1_N"/>
</dbReference>
<gene>
    <name evidence="10" type="ORF">A2431_02065</name>
</gene>
<comment type="caution">
    <text evidence="10">The sequence shown here is derived from an EMBL/GenBank/DDBJ whole genome shotgun (WGS) entry which is preliminary data.</text>
</comment>
<evidence type="ECO:0000256" key="3">
    <source>
        <dbReference type="ARBA" id="ARBA00022884"/>
    </source>
</evidence>
<comment type="similarity">
    <text evidence="1">Belongs to the bacterial ribosomal protein bL9 family.</text>
</comment>
<dbReference type="Pfam" id="PF01281">
    <property type="entry name" value="Ribosomal_L9_N"/>
    <property type="match status" value="1"/>
</dbReference>
<evidence type="ECO:0000256" key="1">
    <source>
        <dbReference type="ARBA" id="ARBA00010605"/>
    </source>
</evidence>
<dbReference type="InterPro" id="IPR020594">
    <property type="entry name" value="Ribosomal_bL9_bac/chp"/>
</dbReference>
<dbReference type="GO" id="GO:0019843">
    <property type="term" value="F:rRNA binding"/>
    <property type="evidence" value="ECO:0007669"/>
    <property type="project" value="UniProtKB-KW"/>
</dbReference>
<dbReference type="GO" id="GO:1990904">
    <property type="term" value="C:ribonucleoprotein complex"/>
    <property type="evidence" value="ECO:0007669"/>
    <property type="project" value="UniProtKB-KW"/>
</dbReference>
<proteinExistence type="inferred from homology"/>
<sequence length="147" mass="16578">MKVILKQNVKGVGHKYEIKEVADGYANNFLISKKLAEYASPEAVKKAEILKATSLAEIEIREKLTEKQIEMLKGVSVVLKKKANEKGHLFEKVHIEEISKVLKEQANIEIDSEFIVLENPIKEIGEHTIIVQVGKNKGEFKLVVETI</sequence>
<name>A0A1G2V3J1_9BACT</name>
<evidence type="ECO:0000259" key="9">
    <source>
        <dbReference type="Pfam" id="PF03948"/>
    </source>
</evidence>
<dbReference type="Proteomes" id="UP000177697">
    <property type="component" value="Unassembled WGS sequence"/>
</dbReference>
<evidence type="ECO:0000259" key="8">
    <source>
        <dbReference type="Pfam" id="PF01281"/>
    </source>
</evidence>
<evidence type="ECO:0000256" key="7">
    <source>
        <dbReference type="ARBA" id="ARBA00035456"/>
    </source>
</evidence>
<evidence type="ECO:0000313" key="10">
    <source>
        <dbReference type="EMBL" id="OHB16175.1"/>
    </source>
</evidence>
<organism evidence="10 11">
    <name type="scientific">Candidatus Zambryskibacteria bacterium RIFOXYC1_FULL_39_10</name>
    <dbReference type="NCBI Taxonomy" id="1802779"/>
    <lineage>
        <taxon>Bacteria</taxon>
        <taxon>Candidatus Zambryskiibacteriota</taxon>
    </lineage>
</organism>
<keyword evidence="4 10" id="KW-0689">Ribosomal protein</keyword>
<dbReference type="InterPro" id="IPR036935">
    <property type="entry name" value="Ribosomal_bL9_N_sf"/>
</dbReference>
<dbReference type="GO" id="GO:0006412">
    <property type="term" value="P:translation"/>
    <property type="evidence" value="ECO:0007669"/>
    <property type="project" value="InterPro"/>
</dbReference>
<dbReference type="PANTHER" id="PTHR21368">
    <property type="entry name" value="50S RIBOSOMAL PROTEIN L9"/>
    <property type="match status" value="1"/>
</dbReference>
<dbReference type="NCBIfam" id="TIGR00158">
    <property type="entry name" value="L9"/>
    <property type="match status" value="1"/>
</dbReference>
<dbReference type="GO" id="GO:0005840">
    <property type="term" value="C:ribosome"/>
    <property type="evidence" value="ECO:0007669"/>
    <property type="project" value="UniProtKB-KW"/>
</dbReference>
<accession>A0A1G2V3J1</accession>
<keyword evidence="2" id="KW-0699">rRNA-binding</keyword>
<dbReference type="SUPFAM" id="SSF55658">
    <property type="entry name" value="L9 N-domain-like"/>
    <property type="match status" value="1"/>
</dbReference>
<dbReference type="InterPro" id="IPR020070">
    <property type="entry name" value="Ribosomal_bL9_N"/>
</dbReference>
<dbReference type="InterPro" id="IPR020069">
    <property type="entry name" value="Ribosomal_bL9_C"/>
</dbReference>
<dbReference type="InterPro" id="IPR036791">
    <property type="entry name" value="Ribosomal_bL9_C_sf"/>
</dbReference>
<dbReference type="AlphaFoldDB" id="A0A1G2V3J1"/>
<evidence type="ECO:0000256" key="2">
    <source>
        <dbReference type="ARBA" id="ARBA00022730"/>
    </source>
</evidence>
<evidence type="ECO:0000256" key="5">
    <source>
        <dbReference type="ARBA" id="ARBA00023274"/>
    </source>
</evidence>
<dbReference type="InterPro" id="IPR000244">
    <property type="entry name" value="Ribosomal_bL9"/>
</dbReference>
<reference evidence="10 11" key="1">
    <citation type="journal article" date="2016" name="Nat. Commun.">
        <title>Thousands of microbial genomes shed light on interconnected biogeochemical processes in an aquifer system.</title>
        <authorList>
            <person name="Anantharaman K."/>
            <person name="Brown C.T."/>
            <person name="Hug L.A."/>
            <person name="Sharon I."/>
            <person name="Castelle C.J."/>
            <person name="Probst A.J."/>
            <person name="Thomas B.C."/>
            <person name="Singh A."/>
            <person name="Wilkins M.J."/>
            <person name="Karaoz U."/>
            <person name="Brodie E.L."/>
            <person name="Williams K.H."/>
            <person name="Hubbard S.S."/>
            <person name="Banfield J.F."/>
        </authorList>
    </citation>
    <scope>NUCLEOTIDE SEQUENCE [LARGE SCALE GENOMIC DNA]</scope>
</reference>
<evidence type="ECO:0000256" key="4">
    <source>
        <dbReference type="ARBA" id="ARBA00022980"/>
    </source>
</evidence>
<feature type="domain" description="Large ribosomal subunit protein bL9 C-terminal" evidence="9">
    <location>
        <begin position="66"/>
        <end position="144"/>
    </location>
</feature>
<feature type="domain" description="Ribosomal protein L9" evidence="8">
    <location>
        <begin position="1"/>
        <end position="46"/>
    </location>
</feature>
<protein>
    <recommendedName>
        <fullName evidence="6">Large ribosomal subunit protein bL9</fullName>
    </recommendedName>
    <alternativeName>
        <fullName evidence="7">50S ribosomal protein L9</fullName>
    </alternativeName>
</protein>
<evidence type="ECO:0000313" key="11">
    <source>
        <dbReference type="Proteomes" id="UP000177697"/>
    </source>
</evidence>
<evidence type="ECO:0000256" key="6">
    <source>
        <dbReference type="ARBA" id="ARBA00035292"/>
    </source>
</evidence>
<dbReference type="Gene3D" id="3.10.430.100">
    <property type="entry name" value="Ribosomal protein L9, C-terminal domain"/>
    <property type="match status" value="1"/>
</dbReference>